<name>A0ABN6XPF1_9MICO</name>
<dbReference type="Gene3D" id="3.30.70.1060">
    <property type="entry name" value="Dimeric alpha+beta barrel"/>
    <property type="match status" value="1"/>
</dbReference>
<accession>A0ABN6XPF1</accession>
<evidence type="ECO:0000256" key="1">
    <source>
        <dbReference type="ARBA" id="ARBA00007689"/>
    </source>
</evidence>
<dbReference type="InterPro" id="IPR011008">
    <property type="entry name" value="Dimeric_a/b-barrel"/>
</dbReference>
<dbReference type="SUPFAM" id="SSF54909">
    <property type="entry name" value="Dimeric alpha+beta barrel"/>
    <property type="match status" value="1"/>
</dbReference>
<dbReference type="InterPro" id="IPR005545">
    <property type="entry name" value="YCII"/>
</dbReference>
<keyword evidence="4" id="KW-1185">Reference proteome</keyword>
<dbReference type="Pfam" id="PF03795">
    <property type="entry name" value="YCII"/>
    <property type="match status" value="1"/>
</dbReference>
<reference evidence="4" key="1">
    <citation type="journal article" date="2019" name="Int. J. Syst. Evol. Microbiol.">
        <title>The Global Catalogue of Microorganisms (GCM) 10K type strain sequencing project: providing services to taxonomists for standard genome sequencing and annotation.</title>
        <authorList>
            <consortium name="The Broad Institute Genomics Platform"/>
            <consortium name="The Broad Institute Genome Sequencing Center for Infectious Disease"/>
            <person name="Wu L."/>
            <person name="Ma J."/>
        </authorList>
    </citation>
    <scope>NUCLEOTIDE SEQUENCE [LARGE SCALE GENOMIC DNA]</scope>
    <source>
        <strain evidence="4">NBRC 108725</strain>
    </source>
</reference>
<protein>
    <recommendedName>
        <fullName evidence="2">YCII-related domain-containing protein</fullName>
    </recommendedName>
</protein>
<comment type="similarity">
    <text evidence="1">Belongs to the YciI family.</text>
</comment>
<dbReference type="Proteomes" id="UP001321498">
    <property type="component" value="Chromosome"/>
</dbReference>
<dbReference type="PANTHER" id="PTHR35174">
    <property type="entry name" value="BLL7171 PROTEIN-RELATED"/>
    <property type="match status" value="1"/>
</dbReference>
<gene>
    <name evidence="3" type="ORF">GCM10025866_27810</name>
</gene>
<dbReference type="PANTHER" id="PTHR35174:SF3">
    <property type="entry name" value="BLL7171 PROTEIN"/>
    <property type="match status" value="1"/>
</dbReference>
<proteinExistence type="inferred from homology"/>
<evidence type="ECO:0000259" key="2">
    <source>
        <dbReference type="Pfam" id="PF03795"/>
    </source>
</evidence>
<dbReference type="EMBL" id="AP027731">
    <property type="protein sequence ID" value="BDZ46872.1"/>
    <property type="molecule type" value="Genomic_DNA"/>
</dbReference>
<evidence type="ECO:0000313" key="3">
    <source>
        <dbReference type="EMBL" id="BDZ46872.1"/>
    </source>
</evidence>
<sequence length="118" mass="12780">MTQYLISLYQPDGVVPPPEFLEPVMQKLGGLQEEMTSAGAWVFSGGLHQPDTATVVRPQEGGAALLTDGPYVEAKEHVGGFWVVRADDLDGGLRWARKVSDITGLPVEIRPFAFSTLP</sequence>
<feature type="domain" description="YCII-related" evidence="2">
    <location>
        <begin position="4"/>
        <end position="102"/>
    </location>
</feature>
<dbReference type="RefSeq" id="WP_286276866.1">
    <property type="nucleotide sequence ID" value="NZ_AP027731.1"/>
</dbReference>
<evidence type="ECO:0000313" key="4">
    <source>
        <dbReference type="Proteomes" id="UP001321498"/>
    </source>
</evidence>
<organism evidence="3 4">
    <name type="scientific">Naasia aerilata</name>
    <dbReference type="NCBI Taxonomy" id="1162966"/>
    <lineage>
        <taxon>Bacteria</taxon>
        <taxon>Bacillati</taxon>
        <taxon>Actinomycetota</taxon>
        <taxon>Actinomycetes</taxon>
        <taxon>Micrococcales</taxon>
        <taxon>Microbacteriaceae</taxon>
        <taxon>Naasia</taxon>
    </lineage>
</organism>